<gene>
    <name evidence="1" type="ordered locus">SVEN_1300</name>
</gene>
<reference evidence="1 2" key="1">
    <citation type="journal article" date="2011" name="BMC Genomics">
        <title>Genome-wide analysis of the role of GlnR in Streptomyces venezuelae provides new insights into global nitrogen regulation in actinomycetes.</title>
        <authorList>
            <person name="Pullan S.T."/>
            <person name="Bibb M.J."/>
            <person name="Merrick M."/>
        </authorList>
    </citation>
    <scope>NUCLEOTIDE SEQUENCE [LARGE SCALE GENOMIC DNA]</scope>
    <source>
        <strain evidence="1">ATCC 10712</strain>
    </source>
</reference>
<dbReference type="AlphaFoldDB" id="F2RE47"/>
<name>F2RE47_STRVP</name>
<dbReference type="PATRIC" id="fig|953739.5.peg.3365"/>
<accession>F2RE47</accession>
<evidence type="ECO:0008006" key="3">
    <source>
        <dbReference type="Google" id="ProtNLM"/>
    </source>
</evidence>
<dbReference type="GO" id="GO:0043720">
    <property type="term" value="F:3-keto-5-aminohexanoate cleavage activity"/>
    <property type="evidence" value="ECO:0007669"/>
    <property type="project" value="InterPro"/>
</dbReference>
<dbReference type="PANTHER" id="PTHR37418:SF1">
    <property type="entry name" value="3-KETO-5-AMINOHEXANOATE CLEAVAGE PROTEIN"/>
    <property type="match status" value="1"/>
</dbReference>
<dbReference type="KEGG" id="sve:SVEN_1300"/>
<dbReference type="Pfam" id="PF05853">
    <property type="entry name" value="BKACE"/>
    <property type="match status" value="1"/>
</dbReference>
<protein>
    <recommendedName>
        <fullName evidence="3">3-keto-5-aminohexanoate cleavage protein</fullName>
    </recommendedName>
</protein>
<dbReference type="RefSeq" id="WP_015032505.1">
    <property type="nucleotide sequence ID" value="NC_018750.1"/>
</dbReference>
<dbReference type="eggNOG" id="COG3246">
    <property type="taxonomic scope" value="Bacteria"/>
</dbReference>
<keyword evidence="2" id="KW-1185">Reference proteome</keyword>
<dbReference type="InterPro" id="IPR013785">
    <property type="entry name" value="Aldolase_TIM"/>
</dbReference>
<dbReference type="InterPro" id="IPR008567">
    <property type="entry name" value="BKACE"/>
</dbReference>
<dbReference type="OrthoDB" id="3424160at2"/>
<dbReference type="GeneID" id="51861891"/>
<dbReference type="EMBL" id="FR845719">
    <property type="protein sequence ID" value="CCA54587.1"/>
    <property type="molecule type" value="Genomic_DNA"/>
</dbReference>
<dbReference type="STRING" id="953739.SVEN_1300"/>
<organism evidence="1 2">
    <name type="scientific">Streptomyces venezuelae (strain ATCC 10712 / CBS 650.69 / DSM 40230 / JCM 4526 / NBRC 13096 / PD 04745)</name>
    <dbReference type="NCBI Taxonomy" id="953739"/>
    <lineage>
        <taxon>Bacteria</taxon>
        <taxon>Bacillati</taxon>
        <taxon>Actinomycetota</taxon>
        <taxon>Actinomycetes</taxon>
        <taxon>Kitasatosporales</taxon>
        <taxon>Streptomycetaceae</taxon>
        <taxon>Streptomyces</taxon>
    </lineage>
</organism>
<dbReference type="Gene3D" id="3.20.20.70">
    <property type="entry name" value="Aldolase class I"/>
    <property type="match status" value="1"/>
</dbReference>
<proteinExistence type="predicted"/>
<evidence type="ECO:0000313" key="2">
    <source>
        <dbReference type="Proteomes" id="UP000006854"/>
    </source>
</evidence>
<dbReference type="Proteomes" id="UP000006854">
    <property type="component" value="Chromosome"/>
</dbReference>
<sequence>MTPPGAVPPGTLQVCLNGGRGPGDSAAVPMSPESLAESAAGAVAAGATEVRLHPRTPCGRTSLSPRVLGPVLVAVRAAVGGRPRVTAAAAAEPDPTRRTERVRSWQVLPDLVSVDWHEPGAEEVAAALLERGIGVEAALWARTDGPERFARSPLAPRVARVLAKVPRAVSGTVPEAEAAARSLLGGLAAGPGVPVLLHGEDGGAWPVLRLARRLGLGSRTGLEDTLLLPDGTPARSNAELVSAALARPAGPGARSARRALDAP</sequence>
<dbReference type="PANTHER" id="PTHR37418">
    <property type="entry name" value="3-KETO-5-AMINOHEXANOATE CLEAVAGE ENZYME-RELATED"/>
    <property type="match status" value="1"/>
</dbReference>
<evidence type="ECO:0000313" key="1">
    <source>
        <dbReference type="EMBL" id="CCA54587.1"/>
    </source>
</evidence>
<dbReference type="HOGENOM" id="CLU_098986_0_0_11"/>